<feature type="compositionally biased region" description="Low complexity" evidence="1">
    <location>
        <begin position="259"/>
        <end position="271"/>
    </location>
</feature>
<dbReference type="Gene3D" id="3.40.50.150">
    <property type="entry name" value="Vaccinia Virus protein VP39"/>
    <property type="match status" value="1"/>
</dbReference>
<name>A0A3B0Z800_9ZZZZ</name>
<evidence type="ECO:0000256" key="1">
    <source>
        <dbReference type="SAM" id="MobiDB-lite"/>
    </source>
</evidence>
<reference evidence="3" key="1">
    <citation type="submission" date="2018-06" db="EMBL/GenBank/DDBJ databases">
        <authorList>
            <person name="Zhirakovskaya E."/>
        </authorList>
    </citation>
    <scope>NUCLEOTIDE SEQUENCE</scope>
</reference>
<sequence>MLNAMGRKRKAVEQECNGRMVCTERDRLRDWFKLPLGQRLAAREREELDKVLVNLFGFHLLQVGCLLNEDMTSASRILHRVVVDGDPEESVTLVAMYGVPQALPIESDSIDVVVLHHTLEFEINPHEVLREVERILVPEGHVVILGFNPWSWWGVRRFLSRRRGPPWCGHFRSAWRMRDWLSLLGFDHELSRWYFFRPPVQNEGIMRRLEVLERAGERWWPFWGGAFLVVGKKRVFTGTQIKPRWRPNGSLIDPRIVKPSSSATSSSPRGPSVRKKGE</sequence>
<proteinExistence type="predicted"/>
<dbReference type="GO" id="GO:0032259">
    <property type="term" value="P:methylation"/>
    <property type="evidence" value="ECO:0007669"/>
    <property type="project" value="UniProtKB-KW"/>
</dbReference>
<dbReference type="Pfam" id="PF08241">
    <property type="entry name" value="Methyltransf_11"/>
    <property type="match status" value="1"/>
</dbReference>
<dbReference type="EC" id="2.1.1.-" evidence="3"/>
<keyword evidence="3" id="KW-0808">Transferase</keyword>
<accession>A0A3B0Z800</accession>
<dbReference type="EMBL" id="UOFQ01000141">
    <property type="protein sequence ID" value="VAW89555.1"/>
    <property type="molecule type" value="Genomic_DNA"/>
</dbReference>
<dbReference type="SUPFAM" id="SSF53335">
    <property type="entry name" value="S-adenosyl-L-methionine-dependent methyltransferases"/>
    <property type="match status" value="1"/>
</dbReference>
<dbReference type="InterPro" id="IPR029063">
    <property type="entry name" value="SAM-dependent_MTases_sf"/>
</dbReference>
<feature type="region of interest" description="Disordered" evidence="1">
    <location>
        <begin position="246"/>
        <end position="278"/>
    </location>
</feature>
<evidence type="ECO:0000259" key="2">
    <source>
        <dbReference type="Pfam" id="PF08241"/>
    </source>
</evidence>
<protein>
    <submittedName>
        <fullName evidence="3">FIG005121: SAM-dependent methyltransferase</fullName>
        <ecNumber evidence="3">2.1.1.-</ecNumber>
    </submittedName>
</protein>
<feature type="domain" description="Methyltransferase type 11" evidence="2">
    <location>
        <begin position="100"/>
        <end position="144"/>
    </location>
</feature>
<evidence type="ECO:0000313" key="3">
    <source>
        <dbReference type="EMBL" id="VAW89555.1"/>
    </source>
</evidence>
<dbReference type="AlphaFoldDB" id="A0A3B0Z800"/>
<dbReference type="InterPro" id="IPR013216">
    <property type="entry name" value="Methyltransf_11"/>
</dbReference>
<organism evidence="3">
    <name type="scientific">hydrothermal vent metagenome</name>
    <dbReference type="NCBI Taxonomy" id="652676"/>
    <lineage>
        <taxon>unclassified sequences</taxon>
        <taxon>metagenomes</taxon>
        <taxon>ecological metagenomes</taxon>
    </lineage>
</organism>
<gene>
    <name evidence="3" type="ORF">MNBD_GAMMA17-611</name>
</gene>
<dbReference type="GO" id="GO:0008757">
    <property type="term" value="F:S-adenosylmethionine-dependent methyltransferase activity"/>
    <property type="evidence" value="ECO:0007669"/>
    <property type="project" value="InterPro"/>
</dbReference>
<keyword evidence="3" id="KW-0489">Methyltransferase</keyword>